<evidence type="ECO:0000256" key="3">
    <source>
        <dbReference type="ARBA" id="ARBA00022989"/>
    </source>
</evidence>
<feature type="transmembrane region" description="Helical" evidence="7">
    <location>
        <begin position="183"/>
        <end position="207"/>
    </location>
</feature>
<dbReference type="InterPro" id="IPR049326">
    <property type="entry name" value="Rhodopsin_dom_fungi"/>
</dbReference>
<organism evidence="9 10">
    <name type="scientific">Thelonectria olida</name>
    <dbReference type="NCBI Taxonomy" id="1576542"/>
    <lineage>
        <taxon>Eukaryota</taxon>
        <taxon>Fungi</taxon>
        <taxon>Dikarya</taxon>
        <taxon>Ascomycota</taxon>
        <taxon>Pezizomycotina</taxon>
        <taxon>Sordariomycetes</taxon>
        <taxon>Hypocreomycetidae</taxon>
        <taxon>Hypocreales</taxon>
        <taxon>Nectriaceae</taxon>
        <taxon>Thelonectria</taxon>
    </lineage>
</organism>
<comment type="subcellular location">
    <subcellularLocation>
        <location evidence="1">Membrane</location>
        <topology evidence="1">Multi-pass membrane protein</topology>
    </subcellularLocation>
</comment>
<keyword evidence="3 7" id="KW-1133">Transmembrane helix</keyword>
<evidence type="ECO:0000313" key="9">
    <source>
        <dbReference type="EMBL" id="KAH6888405.1"/>
    </source>
</evidence>
<sequence>MSIYSEAPEVRAFSKDKPTLLVSWWITIFCVAIIVLRLTGRYVRVEKLLREDKIVAGAIVPLLIRAVCVHFVLKYGTNNVNLNGLHLTQDQVDKRVIGSRLVMASRVFYAAILWIIKYTTLEFFSRLAGATRKKTHAMIILVMRYTLGLTFIAVVVSDLTECQPFDHYWQVTPDPGGKCRQGLAQMLTMGVCSVATDLVLIAFPIPIILSSQIALKRKILLVMLFSLVFITVGITLYRMPFIIRHSGSQVDRTMWASVEILAATGVGNTVALGSFLRDSGVKRKKFKGSNSYSGYSGSRSQSQPTKLTRTAVSNWEEEQDERVTTTEGIWKSSGASHTTTDSMSKSERKDSNEHRPVSPTQSQDGLITRDPIQNSVDIPHRPPVALVMGERSEIQRGNSVTIRGGSR</sequence>
<evidence type="ECO:0000256" key="1">
    <source>
        <dbReference type="ARBA" id="ARBA00004141"/>
    </source>
</evidence>
<evidence type="ECO:0000256" key="7">
    <source>
        <dbReference type="SAM" id="Phobius"/>
    </source>
</evidence>
<dbReference type="PANTHER" id="PTHR33048">
    <property type="entry name" value="PTH11-LIKE INTEGRAL MEMBRANE PROTEIN (AFU_ORTHOLOGUE AFUA_5G11245)"/>
    <property type="match status" value="1"/>
</dbReference>
<dbReference type="AlphaFoldDB" id="A0A9P9APM5"/>
<feature type="compositionally biased region" description="Polar residues" evidence="6">
    <location>
        <begin position="333"/>
        <end position="343"/>
    </location>
</feature>
<evidence type="ECO:0000256" key="2">
    <source>
        <dbReference type="ARBA" id="ARBA00022692"/>
    </source>
</evidence>
<evidence type="ECO:0000313" key="10">
    <source>
        <dbReference type="Proteomes" id="UP000777438"/>
    </source>
</evidence>
<dbReference type="Pfam" id="PF20684">
    <property type="entry name" value="Fung_rhodopsin"/>
    <property type="match status" value="1"/>
</dbReference>
<evidence type="ECO:0000256" key="5">
    <source>
        <dbReference type="ARBA" id="ARBA00038359"/>
    </source>
</evidence>
<dbReference type="InterPro" id="IPR052337">
    <property type="entry name" value="SAT4-like"/>
</dbReference>
<feature type="transmembrane region" description="Helical" evidence="7">
    <location>
        <begin position="97"/>
        <end position="116"/>
    </location>
</feature>
<dbReference type="EMBL" id="JAGPYM010000012">
    <property type="protein sequence ID" value="KAH6888405.1"/>
    <property type="molecule type" value="Genomic_DNA"/>
</dbReference>
<gene>
    <name evidence="9" type="ORF">B0T10DRAFT_405242</name>
</gene>
<name>A0A9P9APM5_9HYPO</name>
<dbReference type="Proteomes" id="UP000777438">
    <property type="component" value="Unassembled WGS sequence"/>
</dbReference>
<comment type="caution">
    <text evidence="9">The sequence shown here is derived from an EMBL/GenBank/DDBJ whole genome shotgun (WGS) entry which is preliminary data.</text>
</comment>
<feature type="compositionally biased region" description="Polar residues" evidence="6">
    <location>
        <begin position="358"/>
        <end position="376"/>
    </location>
</feature>
<evidence type="ECO:0000256" key="4">
    <source>
        <dbReference type="ARBA" id="ARBA00023136"/>
    </source>
</evidence>
<evidence type="ECO:0000259" key="8">
    <source>
        <dbReference type="Pfam" id="PF20684"/>
    </source>
</evidence>
<keyword evidence="2 7" id="KW-0812">Transmembrane</keyword>
<feature type="compositionally biased region" description="Basic and acidic residues" evidence="6">
    <location>
        <begin position="344"/>
        <end position="356"/>
    </location>
</feature>
<accession>A0A9P9APM5</accession>
<dbReference type="PANTHER" id="PTHR33048:SF19">
    <property type="entry name" value="MEMBRANE PROTEIN PTH11-LIKE, PUTATIVE (AFU_ORTHOLOGUE AFUA_1G14080)-RELATED"/>
    <property type="match status" value="1"/>
</dbReference>
<keyword evidence="4 7" id="KW-0472">Membrane</keyword>
<feature type="transmembrane region" description="Helical" evidence="7">
    <location>
        <begin position="137"/>
        <end position="156"/>
    </location>
</feature>
<protein>
    <recommendedName>
        <fullName evidence="8">Rhodopsin domain-containing protein</fullName>
    </recommendedName>
</protein>
<proteinExistence type="inferred from homology"/>
<feature type="compositionally biased region" description="Polar residues" evidence="6">
    <location>
        <begin position="304"/>
        <end position="313"/>
    </location>
</feature>
<dbReference type="OrthoDB" id="5398233at2759"/>
<keyword evidence="10" id="KW-1185">Reference proteome</keyword>
<reference evidence="9 10" key="1">
    <citation type="journal article" date="2021" name="Nat. Commun.">
        <title>Genetic determinants of endophytism in the Arabidopsis root mycobiome.</title>
        <authorList>
            <person name="Mesny F."/>
            <person name="Miyauchi S."/>
            <person name="Thiergart T."/>
            <person name="Pickel B."/>
            <person name="Atanasova L."/>
            <person name="Karlsson M."/>
            <person name="Huettel B."/>
            <person name="Barry K.W."/>
            <person name="Haridas S."/>
            <person name="Chen C."/>
            <person name="Bauer D."/>
            <person name="Andreopoulos W."/>
            <person name="Pangilinan J."/>
            <person name="LaButti K."/>
            <person name="Riley R."/>
            <person name="Lipzen A."/>
            <person name="Clum A."/>
            <person name="Drula E."/>
            <person name="Henrissat B."/>
            <person name="Kohler A."/>
            <person name="Grigoriev I.V."/>
            <person name="Martin F.M."/>
            <person name="Hacquard S."/>
        </authorList>
    </citation>
    <scope>NUCLEOTIDE SEQUENCE [LARGE SCALE GENOMIC DNA]</scope>
    <source>
        <strain evidence="9 10">MPI-CAGE-CH-0241</strain>
    </source>
</reference>
<feature type="transmembrane region" description="Helical" evidence="7">
    <location>
        <begin position="55"/>
        <end position="77"/>
    </location>
</feature>
<comment type="similarity">
    <text evidence="5">Belongs to the SAT4 family.</text>
</comment>
<feature type="compositionally biased region" description="Low complexity" evidence="6">
    <location>
        <begin position="288"/>
        <end position="303"/>
    </location>
</feature>
<evidence type="ECO:0000256" key="6">
    <source>
        <dbReference type="SAM" id="MobiDB-lite"/>
    </source>
</evidence>
<feature type="transmembrane region" description="Helical" evidence="7">
    <location>
        <begin position="255"/>
        <end position="276"/>
    </location>
</feature>
<dbReference type="GO" id="GO:0016020">
    <property type="term" value="C:membrane"/>
    <property type="evidence" value="ECO:0007669"/>
    <property type="project" value="UniProtKB-SubCell"/>
</dbReference>
<feature type="region of interest" description="Disordered" evidence="6">
    <location>
        <begin position="286"/>
        <end position="407"/>
    </location>
</feature>
<feature type="domain" description="Rhodopsin" evidence="8">
    <location>
        <begin position="36"/>
        <end position="260"/>
    </location>
</feature>
<feature type="transmembrane region" description="Helical" evidence="7">
    <location>
        <begin position="219"/>
        <end position="243"/>
    </location>
</feature>
<feature type="transmembrane region" description="Helical" evidence="7">
    <location>
        <begin position="20"/>
        <end position="43"/>
    </location>
</feature>